<sequence length="93" mass="9611">MASSASLRTATIFMLAVLFAGQLLMAAPAAADGSSTQGLGNRKLLQATVVPIPVCAPFESNCANCYQFCVGKCNTRSGACFGPCFTNCKNGRP</sequence>
<proteinExistence type="predicted"/>
<organism evidence="2 3">
    <name type="scientific">Panicum hallii var. hallii</name>
    <dbReference type="NCBI Taxonomy" id="1504633"/>
    <lineage>
        <taxon>Eukaryota</taxon>
        <taxon>Viridiplantae</taxon>
        <taxon>Streptophyta</taxon>
        <taxon>Embryophyta</taxon>
        <taxon>Tracheophyta</taxon>
        <taxon>Spermatophyta</taxon>
        <taxon>Magnoliopsida</taxon>
        <taxon>Liliopsida</taxon>
        <taxon>Poales</taxon>
        <taxon>Poaceae</taxon>
        <taxon>PACMAD clade</taxon>
        <taxon>Panicoideae</taxon>
        <taxon>Panicodae</taxon>
        <taxon>Paniceae</taxon>
        <taxon>Panicinae</taxon>
        <taxon>Panicum</taxon>
        <taxon>Panicum sect. Panicum</taxon>
    </lineage>
</organism>
<accession>A0A2T7ES51</accession>
<dbReference type="Proteomes" id="UP000244336">
    <property type="component" value="Chromosome 2"/>
</dbReference>
<dbReference type="AlphaFoldDB" id="A0A2T7ES51"/>
<dbReference type="Gramene" id="PUZ70660">
    <property type="protein sequence ID" value="PUZ70660"/>
    <property type="gene ID" value="GQ55_2G251500"/>
</dbReference>
<evidence type="ECO:0000313" key="3">
    <source>
        <dbReference type="Proteomes" id="UP000244336"/>
    </source>
</evidence>
<feature type="signal peptide" evidence="1">
    <location>
        <begin position="1"/>
        <end position="31"/>
    </location>
</feature>
<keyword evidence="1" id="KW-0732">Signal</keyword>
<reference evidence="2 3" key="1">
    <citation type="submission" date="2018-04" db="EMBL/GenBank/DDBJ databases">
        <title>WGS assembly of Panicum hallii var. hallii HAL2.</title>
        <authorList>
            <person name="Lovell J."/>
            <person name="Jenkins J."/>
            <person name="Lowry D."/>
            <person name="Mamidi S."/>
            <person name="Sreedasyam A."/>
            <person name="Weng X."/>
            <person name="Barry K."/>
            <person name="Bonette J."/>
            <person name="Campitelli B."/>
            <person name="Daum C."/>
            <person name="Gordon S."/>
            <person name="Gould B."/>
            <person name="Lipzen A."/>
            <person name="MacQueen A."/>
            <person name="Palacio-Mejia J."/>
            <person name="Plott C."/>
            <person name="Shakirov E."/>
            <person name="Shu S."/>
            <person name="Yoshinaga Y."/>
            <person name="Zane M."/>
            <person name="Rokhsar D."/>
            <person name="Grimwood J."/>
            <person name="Schmutz J."/>
            <person name="Juenger T."/>
        </authorList>
    </citation>
    <scope>NUCLEOTIDE SEQUENCE [LARGE SCALE GENOMIC DNA]</scope>
    <source>
        <strain evidence="3">cv. HAL2</strain>
    </source>
</reference>
<evidence type="ECO:0000313" key="2">
    <source>
        <dbReference type="EMBL" id="PUZ70660.1"/>
    </source>
</evidence>
<dbReference type="EMBL" id="CM009750">
    <property type="protein sequence ID" value="PUZ70660.1"/>
    <property type="molecule type" value="Genomic_DNA"/>
</dbReference>
<name>A0A2T7ES51_9POAL</name>
<evidence type="ECO:0000256" key="1">
    <source>
        <dbReference type="SAM" id="SignalP"/>
    </source>
</evidence>
<keyword evidence="3" id="KW-1185">Reference proteome</keyword>
<feature type="chain" id="PRO_5015564307" evidence="1">
    <location>
        <begin position="32"/>
        <end position="93"/>
    </location>
</feature>
<gene>
    <name evidence="2" type="ORF">GQ55_2G251500</name>
</gene>
<protein>
    <submittedName>
        <fullName evidence="2">Uncharacterized protein</fullName>
    </submittedName>
</protein>